<proteinExistence type="inferred from homology"/>
<gene>
    <name evidence="8" type="ORF">CEUSTIGMA_g10789.t1</name>
</gene>
<evidence type="ECO:0000313" key="9">
    <source>
        <dbReference type="Proteomes" id="UP000232323"/>
    </source>
</evidence>
<protein>
    <recommendedName>
        <fullName evidence="7">SAM-dependent MTase RsmB/NOP-type domain-containing protein</fullName>
    </recommendedName>
</protein>
<dbReference type="PROSITE" id="PS50890">
    <property type="entry name" value="PUA"/>
    <property type="match status" value="1"/>
</dbReference>
<keyword evidence="1 5" id="KW-0489">Methyltransferase</keyword>
<comment type="caution">
    <text evidence="8">The sequence shown here is derived from an EMBL/GenBank/DDBJ whole genome shotgun (WGS) entry which is preliminary data.</text>
</comment>
<dbReference type="Gene3D" id="2.30.130.10">
    <property type="entry name" value="PUA domain"/>
    <property type="match status" value="1"/>
</dbReference>
<dbReference type="GO" id="GO:0001510">
    <property type="term" value="P:RNA methylation"/>
    <property type="evidence" value="ECO:0007669"/>
    <property type="project" value="InterPro"/>
</dbReference>
<feature type="region of interest" description="Disordered" evidence="6">
    <location>
        <begin position="161"/>
        <end position="190"/>
    </location>
</feature>
<dbReference type="PANTHER" id="PTHR22807:SF34">
    <property type="entry name" value="TRNA (CYTOSINE(72)-C(5))-METHYLTRANSFERASE NSUN6"/>
    <property type="match status" value="1"/>
</dbReference>
<reference evidence="8 9" key="1">
    <citation type="submission" date="2017-08" db="EMBL/GenBank/DDBJ databases">
        <title>Acidophilic green algal genome provides insights into adaptation to an acidic environment.</title>
        <authorList>
            <person name="Hirooka S."/>
            <person name="Hirose Y."/>
            <person name="Kanesaki Y."/>
            <person name="Higuchi S."/>
            <person name="Fujiwara T."/>
            <person name="Onuma R."/>
            <person name="Era A."/>
            <person name="Ohbayashi R."/>
            <person name="Uzuka A."/>
            <person name="Nozaki H."/>
            <person name="Yoshikawa H."/>
            <person name="Miyagishima S.Y."/>
        </authorList>
    </citation>
    <scope>NUCLEOTIDE SEQUENCE [LARGE SCALE GENOMIC DNA]</scope>
    <source>
        <strain evidence="8 9">NIES-2499</strain>
    </source>
</reference>
<feature type="binding site" evidence="5">
    <location>
        <begin position="269"/>
        <end position="275"/>
    </location>
    <ligand>
        <name>S-adenosyl-L-methionine</name>
        <dbReference type="ChEBI" id="CHEBI:59789"/>
    </ligand>
</feature>
<dbReference type="Gene3D" id="3.40.50.150">
    <property type="entry name" value="Vaccinia Virus protein VP39"/>
    <property type="match status" value="1"/>
</dbReference>
<dbReference type="AlphaFoldDB" id="A0A250XJW5"/>
<feature type="binding site" evidence="5">
    <location>
        <position position="320"/>
    </location>
    <ligand>
        <name>S-adenosyl-L-methionine</name>
        <dbReference type="ChEBI" id="CHEBI:59789"/>
    </ligand>
</feature>
<evidence type="ECO:0000256" key="4">
    <source>
        <dbReference type="ARBA" id="ARBA00022884"/>
    </source>
</evidence>
<feature type="compositionally biased region" description="Acidic residues" evidence="6">
    <location>
        <begin position="349"/>
        <end position="362"/>
    </location>
</feature>
<dbReference type="Proteomes" id="UP000232323">
    <property type="component" value="Unassembled WGS sequence"/>
</dbReference>
<evidence type="ECO:0000256" key="5">
    <source>
        <dbReference type="PROSITE-ProRule" id="PRU01023"/>
    </source>
</evidence>
<dbReference type="InterPro" id="IPR049560">
    <property type="entry name" value="MeTrfase_RsmB-F_NOP2_cat"/>
</dbReference>
<feature type="region of interest" description="Disordered" evidence="6">
    <location>
        <begin position="328"/>
        <end position="362"/>
    </location>
</feature>
<keyword evidence="2 5" id="KW-0808">Transferase</keyword>
<dbReference type="InterPro" id="IPR036974">
    <property type="entry name" value="PUA_sf"/>
</dbReference>
<feature type="binding site" evidence="5">
    <location>
        <position position="378"/>
    </location>
    <ligand>
        <name>S-adenosyl-L-methionine</name>
        <dbReference type="ChEBI" id="CHEBI:59789"/>
    </ligand>
</feature>
<accession>A0A250XJW5</accession>
<comment type="similarity">
    <text evidence="5">Belongs to the class I-like SAM-binding methyltransferase superfamily. RsmB/NOP family.</text>
</comment>
<dbReference type="InterPro" id="IPR023267">
    <property type="entry name" value="RCMT"/>
</dbReference>
<dbReference type="OrthoDB" id="260824at2759"/>
<dbReference type="InterPro" id="IPR029063">
    <property type="entry name" value="SAM-dependent_MTases_sf"/>
</dbReference>
<dbReference type="STRING" id="1157962.A0A250XJW5"/>
<dbReference type="InterPro" id="IPR001678">
    <property type="entry name" value="MeTrfase_RsmB-F_NOP2_dom"/>
</dbReference>
<dbReference type="EMBL" id="BEGY01000097">
    <property type="protein sequence ID" value="GAX83364.1"/>
    <property type="molecule type" value="Genomic_DNA"/>
</dbReference>
<evidence type="ECO:0000256" key="1">
    <source>
        <dbReference type="ARBA" id="ARBA00022603"/>
    </source>
</evidence>
<keyword evidence="9" id="KW-1185">Reference proteome</keyword>
<dbReference type="CDD" id="cd02440">
    <property type="entry name" value="AdoMet_MTases"/>
    <property type="match status" value="1"/>
</dbReference>
<feature type="domain" description="SAM-dependent MTase RsmB/NOP-type" evidence="7">
    <location>
        <begin position="173"/>
        <end position="526"/>
    </location>
</feature>
<dbReference type="PANTHER" id="PTHR22807">
    <property type="entry name" value="NOP2 YEAST -RELATED NOL1/NOP2/FMU SUN DOMAIN-CONTAINING"/>
    <property type="match status" value="1"/>
</dbReference>
<name>A0A250XJW5_9CHLO</name>
<evidence type="ECO:0000256" key="6">
    <source>
        <dbReference type="SAM" id="MobiDB-lite"/>
    </source>
</evidence>
<evidence type="ECO:0000259" key="7">
    <source>
        <dbReference type="PROSITE" id="PS51686"/>
    </source>
</evidence>
<evidence type="ECO:0000256" key="3">
    <source>
        <dbReference type="ARBA" id="ARBA00022691"/>
    </source>
</evidence>
<dbReference type="PRINTS" id="PR02008">
    <property type="entry name" value="RCMTFAMILY"/>
</dbReference>
<dbReference type="SUPFAM" id="SSF88697">
    <property type="entry name" value="PUA domain-like"/>
    <property type="match status" value="1"/>
</dbReference>
<keyword evidence="3 5" id="KW-0949">S-adenosyl-L-methionine</keyword>
<dbReference type="Pfam" id="PF01189">
    <property type="entry name" value="Methyltr_RsmB-F"/>
    <property type="match status" value="2"/>
</dbReference>
<evidence type="ECO:0000313" key="8">
    <source>
        <dbReference type="EMBL" id="GAX83364.1"/>
    </source>
</evidence>
<dbReference type="GO" id="GO:0008173">
    <property type="term" value="F:RNA methyltransferase activity"/>
    <property type="evidence" value="ECO:0007669"/>
    <property type="project" value="InterPro"/>
</dbReference>
<organism evidence="8 9">
    <name type="scientific">Chlamydomonas eustigma</name>
    <dbReference type="NCBI Taxonomy" id="1157962"/>
    <lineage>
        <taxon>Eukaryota</taxon>
        <taxon>Viridiplantae</taxon>
        <taxon>Chlorophyta</taxon>
        <taxon>core chlorophytes</taxon>
        <taxon>Chlorophyceae</taxon>
        <taxon>CS clade</taxon>
        <taxon>Chlamydomonadales</taxon>
        <taxon>Chlamydomonadaceae</taxon>
        <taxon>Chlamydomonas</taxon>
    </lineage>
</organism>
<sequence>MAWHYNPVVSWDQKVEKYLSQALGHSEFTRITHALSRPSLKQSVRVNTLRSKVEDVASKLNSSISLTSPASSLHVHPQIPYILTLNGAGPRNVDYSPCNGREVVVNRMAGEAILRGAQVYCPGLLAASGGLAAGDLVGVSVALELPGSRWCGIPRGMVLDGEGKKRQKQQRSCHEDNGVGGQGRRPGLGAEVELPDRTHLFLGMGRCVQGRRAMFRNQNGLAVEMVDRVYDVPSLNGILPGEIIAQALPSILAAQVLAPLPGSRVLDMCAAPGGKTTMMAQLMQDRGEVIALDRTHAKVTEIRAYAASLGLTSIMAIKADATRAVKGWQSKDKTLSENPSDKPRQFGTPEEEMSSMNEDGGEAFEGFEPESFDHIMLDPPCSALGLRPRLSHTWTLDQLYRMADYQKALIHAAVALLKPGGTLVYSTCTINPAENEGNVKYILQRWGGRQSRSCEEEAALACKMKLIPAEPVLGGPGLSIAECASMNSQDMPWLTPYDADLVQRCDPSDRDGHDTIGFFIAKFKKEIL</sequence>
<dbReference type="GO" id="GO:0003723">
    <property type="term" value="F:RNA binding"/>
    <property type="evidence" value="ECO:0007669"/>
    <property type="project" value="UniProtKB-UniRule"/>
</dbReference>
<feature type="compositionally biased region" description="Basic and acidic residues" evidence="6">
    <location>
        <begin position="329"/>
        <end position="344"/>
    </location>
</feature>
<keyword evidence="4 5" id="KW-0694">RNA-binding</keyword>
<feature type="active site" description="Nucleophile" evidence="5">
    <location>
        <position position="428"/>
    </location>
</feature>
<dbReference type="InterPro" id="IPR015947">
    <property type="entry name" value="PUA-like_sf"/>
</dbReference>
<dbReference type="PROSITE" id="PS51686">
    <property type="entry name" value="SAM_MT_RSMB_NOP"/>
    <property type="match status" value="1"/>
</dbReference>
<evidence type="ECO:0000256" key="2">
    <source>
        <dbReference type="ARBA" id="ARBA00022679"/>
    </source>
</evidence>
<dbReference type="SUPFAM" id="SSF53335">
    <property type="entry name" value="S-adenosyl-L-methionine-dependent methyltransferases"/>
    <property type="match status" value="1"/>
</dbReference>
<feature type="binding site" evidence="5">
    <location>
        <position position="293"/>
    </location>
    <ligand>
        <name>S-adenosyl-L-methionine</name>
        <dbReference type="ChEBI" id="CHEBI:59789"/>
    </ligand>
</feature>